<dbReference type="SMART" id="SM00530">
    <property type="entry name" value="HTH_XRE"/>
    <property type="match status" value="1"/>
</dbReference>
<protein>
    <recommendedName>
        <fullName evidence="5">HTH cro/C1-type domain-containing protein</fullName>
    </recommendedName>
</protein>
<dbReference type="InterPro" id="IPR052359">
    <property type="entry name" value="HTH-type_reg/antitoxin"/>
</dbReference>
<organism evidence="6">
    <name type="scientific">marine sediment metagenome</name>
    <dbReference type="NCBI Taxonomy" id="412755"/>
    <lineage>
        <taxon>unclassified sequences</taxon>
        <taxon>metagenomes</taxon>
        <taxon>ecological metagenomes</taxon>
    </lineage>
</organism>
<reference evidence="6" key="1">
    <citation type="journal article" date="2015" name="Nature">
        <title>Complex archaea that bridge the gap between prokaryotes and eukaryotes.</title>
        <authorList>
            <person name="Spang A."/>
            <person name="Saw J.H."/>
            <person name="Jorgensen S.L."/>
            <person name="Zaremba-Niedzwiedzka K."/>
            <person name="Martijn J."/>
            <person name="Lind A.E."/>
            <person name="van Eijk R."/>
            <person name="Schleper C."/>
            <person name="Guy L."/>
            <person name="Ettema T.J."/>
        </authorList>
    </citation>
    <scope>NUCLEOTIDE SEQUENCE</scope>
</reference>
<dbReference type="InterPro" id="IPR010982">
    <property type="entry name" value="Lambda_DNA-bd_dom_sf"/>
</dbReference>
<keyword evidence="2" id="KW-0238">DNA-binding</keyword>
<dbReference type="Pfam" id="PF01381">
    <property type="entry name" value="HTH_3"/>
    <property type="match status" value="1"/>
</dbReference>
<sequence length="61" mass="6747">MSTKWPPAAIRRLRKKLGLAQEGLARRLDVSVVSVNRWERGHSTPTGLSAKALDALQRKAP</sequence>
<evidence type="ECO:0000256" key="4">
    <source>
        <dbReference type="SAM" id="MobiDB-lite"/>
    </source>
</evidence>
<feature type="domain" description="HTH cro/C1-type" evidence="5">
    <location>
        <begin position="10"/>
        <end position="53"/>
    </location>
</feature>
<comment type="caution">
    <text evidence="6">The sequence shown here is derived from an EMBL/GenBank/DDBJ whole genome shotgun (WGS) entry which is preliminary data.</text>
</comment>
<evidence type="ECO:0000256" key="2">
    <source>
        <dbReference type="ARBA" id="ARBA00023125"/>
    </source>
</evidence>
<dbReference type="PANTHER" id="PTHR36511">
    <property type="entry name" value="MERR FAMILY BACTERIAL REGULATORY PROTEIN"/>
    <property type="match status" value="1"/>
</dbReference>
<keyword evidence="1" id="KW-0805">Transcription regulation</keyword>
<dbReference type="GO" id="GO:0003677">
    <property type="term" value="F:DNA binding"/>
    <property type="evidence" value="ECO:0007669"/>
    <property type="project" value="UniProtKB-KW"/>
</dbReference>
<dbReference type="Gene3D" id="1.10.260.40">
    <property type="entry name" value="lambda repressor-like DNA-binding domains"/>
    <property type="match status" value="1"/>
</dbReference>
<gene>
    <name evidence="6" type="ORF">LCGC14_1058620</name>
</gene>
<dbReference type="AlphaFoldDB" id="A0A0F9QSM3"/>
<dbReference type="PROSITE" id="PS50943">
    <property type="entry name" value="HTH_CROC1"/>
    <property type="match status" value="1"/>
</dbReference>
<evidence type="ECO:0000259" key="5">
    <source>
        <dbReference type="PROSITE" id="PS50943"/>
    </source>
</evidence>
<name>A0A0F9QSM3_9ZZZZ</name>
<dbReference type="CDD" id="cd00093">
    <property type="entry name" value="HTH_XRE"/>
    <property type="match status" value="1"/>
</dbReference>
<evidence type="ECO:0000256" key="1">
    <source>
        <dbReference type="ARBA" id="ARBA00023015"/>
    </source>
</evidence>
<dbReference type="PANTHER" id="PTHR36511:SF3">
    <property type="entry name" value="ANTITOXIN HIGA-2"/>
    <property type="match status" value="1"/>
</dbReference>
<keyword evidence="3" id="KW-0804">Transcription</keyword>
<dbReference type="EMBL" id="LAZR01004478">
    <property type="protein sequence ID" value="KKN08238.1"/>
    <property type="molecule type" value="Genomic_DNA"/>
</dbReference>
<accession>A0A0F9QSM3</accession>
<feature type="region of interest" description="Disordered" evidence="4">
    <location>
        <begin position="41"/>
        <end position="61"/>
    </location>
</feature>
<evidence type="ECO:0000256" key="3">
    <source>
        <dbReference type="ARBA" id="ARBA00023163"/>
    </source>
</evidence>
<dbReference type="InterPro" id="IPR001387">
    <property type="entry name" value="Cro/C1-type_HTH"/>
</dbReference>
<dbReference type="SUPFAM" id="SSF47413">
    <property type="entry name" value="lambda repressor-like DNA-binding domains"/>
    <property type="match status" value="1"/>
</dbReference>
<proteinExistence type="predicted"/>
<evidence type="ECO:0000313" key="6">
    <source>
        <dbReference type="EMBL" id="KKN08238.1"/>
    </source>
</evidence>